<dbReference type="Proteomes" id="UP000178999">
    <property type="component" value="Unassembled WGS sequence"/>
</dbReference>
<dbReference type="InterPro" id="IPR015797">
    <property type="entry name" value="NUDIX_hydrolase-like_dom_sf"/>
</dbReference>
<feature type="domain" description="Nudix hydrolase" evidence="1">
    <location>
        <begin position="2"/>
        <end position="129"/>
    </location>
</feature>
<protein>
    <recommendedName>
        <fullName evidence="1">Nudix hydrolase domain-containing protein</fullName>
    </recommendedName>
</protein>
<evidence type="ECO:0000313" key="2">
    <source>
        <dbReference type="EMBL" id="OGM80071.1"/>
    </source>
</evidence>
<dbReference type="AlphaFoldDB" id="A0A1F8CUY4"/>
<reference evidence="2 3" key="1">
    <citation type="journal article" date="2016" name="Nat. Commun.">
        <title>Thousands of microbial genomes shed light on interconnected biogeochemical processes in an aquifer system.</title>
        <authorList>
            <person name="Anantharaman K."/>
            <person name="Brown C.T."/>
            <person name="Hug L.A."/>
            <person name="Sharon I."/>
            <person name="Castelle C.J."/>
            <person name="Probst A.J."/>
            <person name="Thomas B.C."/>
            <person name="Singh A."/>
            <person name="Wilkins M.J."/>
            <person name="Karaoz U."/>
            <person name="Brodie E.L."/>
            <person name="Williams K.H."/>
            <person name="Hubbard S.S."/>
            <person name="Banfield J.F."/>
        </authorList>
    </citation>
    <scope>NUCLEOTIDE SEQUENCE [LARGE SCALE GENOMIC DNA]</scope>
</reference>
<sequence length="163" mass="19539">MRFRKTVTAIIVHNNKILFFKRDNIPTISEPDRWQLPGGHLEEGEAPIKALKRELVEEVSYSPKKTYYIGSLKNRFREVNIFWSYVDTGEAKKFKLGELEGQEIEFMTIEQALNKKLTRNVRMYFSNYKDMMERHLESKTIPNIKNFKENTSLIKWFYFKLFN</sequence>
<gene>
    <name evidence="2" type="ORF">A2382_05305</name>
</gene>
<dbReference type="Gene3D" id="3.90.79.10">
    <property type="entry name" value="Nucleoside Triphosphate Pyrophosphohydrolase"/>
    <property type="match status" value="1"/>
</dbReference>
<organism evidence="2 3">
    <name type="scientific">Candidatus Woesebacteria bacterium RIFOXYB1_FULL_38_16</name>
    <dbReference type="NCBI Taxonomy" id="1802538"/>
    <lineage>
        <taxon>Bacteria</taxon>
        <taxon>Candidatus Woeseibacteriota</taxon>
    </lineage>
</organism>
<dbReference type="SUPFAM" id="SSF55811">
    <property type="entry name" value="Nudix"/>
    <property type="match status" value="1"/>
</dbReference>
<comment type="caution">
    <text evidence="2">The sequence shown here is derived from an EMBL/GenBank/DDBJ whole genome shotgun (WGS) entry which is preliminary data.</text>
</comment>
<dbReference type="EMBL" id="MGHY01000005">
    <property type="protein sequence ID" value="OGM80071.1"/>
    <property type="molecule type" value="Genomic_DNA"/>
</dbReference>
<dbReference type="PANTHER" id="PTHR43736:SF1">
    <property type="entry name" value="DIHYDRONEOPTERIN TRIPHOSPHATE DIPHOSPHATASE"/>
    <property type="match status" value="1"/>
</dbReference>
<dbReference type="InterPro" id="IPR000086">
    <property type="entry name" value="NUDIX_hydrolase_dom"/>
</dbReference>
<dbReference type="PANTHER" id="PTHR43736">
    <property type="entry name" value="ADP-RIBOSE PYROPHOSPHATASE"/>
    <property type="match status" value="1"/>
</dbReference>
<proteinExistence type="predicted"/>
<accession>A0A1F8CUY4</accession>
<name>A0A1F8CUY4_9BACT</name>
<dbReference type="PROSITE" id="PS51462">
    <property type="entry name" value="NUDIX"/>
    <property type="match status" value="1"/>
</dbReference>
<evidence type="ECO:0000259" key="1">
    <source>
        <dbReference type="PROSITE" id="PS51462"/>
    </source>
</evidence>
<evidence type="ECO:0000313" key="3">
    <source>
        <dbReference type="Proteomes" id="UP000178999"/>
    </source>
</evidence>
<dbReference type="Pfam" id="PF00293">
    <property type="entry name" value="NUDIX"/>
    <property type="match status" value="1"/>
</dbReference>
<dbReference type="STRING" id="1802538.A2382_05305"/>